<dbReference type="RefSeq" id="WP_379020907.1">
    <property type="nucleotide sequence ID" value="NZ_JBHUGY010000027.1"/>
</dbReference>
<dbReference type="EMBL" id="JBHUGY010000027">
    <property type="protein sequence ID" value="MFD2054954.1"/>
    <property type="molecule type" value="Genomic_DNA"/>
</dbReference>
<feature type="domain" description="ABC-three component systems C-terminal" evidence="1">
    <location>
        <begin position="167"/>
        <end position="290"/>
    </location>
</feature>
<proteinExistence type="predicted"/>
<evidence type="ECO:0000313" key="2">
    <source>
        <dbReference type="EMBL" id="MFD2054954.1"/>
    </source>
</evidence>
<reference evidence="3" key="1">
    <citation type="journal article" date="2019" name="Int. J. Syst. Evol. Microbiol.">
        <title>The Global Catalogue of Microorganisms (GCM) 10K type strain sequencing project: providing services to taxonomists for standard genome sequencing and annotation.</title>
        <authorList>
            <consortium name="The Broad Institute Genomics Platform"/>
            <consortium name="The Broad Institute Genome Sequencing Center for Infectious Disease"/>
            <person name="Wu L."/>
            <person name="Ma J."/>
        </authorList>
    </citation>
    <scope>NUCLEOTIDE SEQUENCE [LARGE SCALE GENOMIC DNA]</scope>
    <source>
        <strain evidence="3">CGMCC 1.16226</strain>
    </source>
</reference>
<accession>A0ABW4WES7</accession>
<organism evidence="2 3">
    <name type="scientific">Mesorhizobium calcicola</name>
    <dbReference type="NCBI Taxonomy" id="1300310"/>
    <lineage>
        <taxon>Bacteria</taxon>
        <taxon>Pseudomonadati</taxon>
        <taxon>Pseudomonadota</taxon>
        <taxon>Alphaproteobacteria</taxon>
        <taxon>Hyphomicrobiales</taxon>
        <taxon>Phyllobacteriaceae</taxon>
        <taxon>Mesorhizobium</taxon>
    </lineage>
</organism>
<protein>
    <submittedName>
        <fullName evidence="2">ABC-three component system protein</fullName>
    </submittedName>
</protein>
<comment type="caution">
    <text evidence="2">The sequence shown here is derived from an EMBL/GenBank/DDBJ whole genome shotgun (WGS) entry which is preliminary data.</text>
</comment>
<dbReference type="InterPro" id="IPR046919">
    <property type="entry name" value="ABC-3C_CTD10"/>
</dbReference>
<dbReference type="Pfam" id="PF20275">
    <property type="entry name" value="CTD10"/>
    <property type="match status" value="1"/>
</dbReference>
<keyword evidence="3" id="KW-1185">Reference proteome</keyword>
<gene>
    <name evidence="2" type="ORF">ACFSQT_18385</name>
</gene>
<sequence>MQRAIYVLHFRLAFHTKQGITFQDWFVQLAGHAFGADFEEVRPYGAQGDLKSDGRRVSTRAVFQCYAPKQMTDTKLIAKIDEDFHGALAHWGDQMSEWIFVHNDGDGLPPKVVQHIDALRAGHPDINIETWSEPELHALVFTLALPAMQALFGYAPSIAVLDHLVLSDIVPIIDALARQEPNPNPPLTPPSLEKLKKNELSDDSAVLLQMGRRKSALVDTFFSKSARPDLGERIAEAFRTRYAELKSLELPADSIFGYLQDYAGMNGEPKRQGAALAVLAYFFDSCDIFEDPAVLVEAL</sequence>
<name>A0ABW4WES7_9HYPH</name>
<evidence type="ECO:0000313" key="3">
    <source>
        <dbReference type="Proteomes" id="UP001597349"/>
    </source>
</evidence>
<dbReference type="Proteomes" id="UP001597349">
    <property type="component" value="Unassembled WGS sequence"/>
</dbReference>
<evidence type="ECO:0000259" key="1">
    <source>
        <dbReference type="Pfam" id="PF20275"/>
    </source>
</evidence>